<feature type="domain" description="Glutamine amidotransferase" evidence="2">
    <location>
        <begin position="4"/>
        <end position="187"/>
    </location>
</feature>
<dbReference type="STRING" id="1033731.SAMN05444145_10732"/>
<dbReference type="PRINTS" id="PR00097">
    <property type="entry name" value="ANTSNTHASEII"/>
</dbReference>
<protein>
    <submittedName>
        <fullName evidence="3">Anthranilate synthase component 2</fullName>
    </submittedName>
</protein>
<evidence type="ECO:0000313" key="4">
    <source>
        <dbReference type="Proteomes" id="UP000183253"/>
    </source>
</evidence>
<evidence type="ECO:0000259" key="2">
    <source>
        <dbReference type="Pfam" id="PF00117"/>
    </source>
</evidence>
<dbReference type="FunFam" id="3.40.50.880:FF:000003">
    <property type="entry name" value="Anthranilate synthase component II"/>
    <property type="match status" value="1"/>
</dbReference>
<dbReference type="InterPro" id="IPR006221">
    <property type="entry name" value="TrpG/PapA_dom"/>
</dbReference>
<dbReference type="Gene3D" id="3.40.50.880">
    <property type="match status" value="1"/>
</dbReference>
<dbReference type="GO" id="GO:0000162">
    <property type="term" value="P:L-tryptophan biosynthetic process"/>
    <property type="evidence" value="ECO:0007669"/>
    <property type="project" value="TreeGrafter"/>
</dbReference>
<dbReference type="PROSITE" id="PS51273">
    <property type="entry name" value="GATASE_TYPE_1"/>
    <property type="match status" value="1"/>
</dbReference>
<dbReference type="OrthoDB" id="9786812at2"/>
<gene>
    <name evidence="3" type="ORF">SAMN05444145_10732</name>
</gene>
<evidence type="ECO:0000313" key="3">
    <source>
        <dbReference type="EMBL" id="SEA82862.1"/>
    </source>
</evidence>
<accession>A0A1H4EF08</accession>
<dbReference type="EMBL" id="FNRI01000007">
    <property type="protein sequence ID" value="SEA82862.1"/>
    <property type="molecule type" value="Genomic_DNA"/>
</dbReference>
<sequence length="190" mass="21060">MKCLLFDNYDSFTYNLRHMLLELGLEVDVRRNDRITLDEVDAYDRIVLSPGPGIPSEAGLLLPLIRRYAAAKPILGICLGEQAIGEAFGARLENLAEVHHGVCSDIRVVAGDPLFDGLGTGFRAGRYHSWVVSAEGLPDCLEVTATDRSGLIMGLRHKTYNLRGIQFHPESVLTPQGKTILENWITKCNR</sequence>
<dbReference type="SUPFAM" id="SSF52317">
    <property type="entry name" value="Class I glutamine amidotransferase-like"/>
    <property type="match status" value="1"/>
</dbReference>
<reference evidence="3 4" key="1">
    <citation type="submission" date="2016-10" db="EMBL/GenBank/DDBJ databases">
        <authorList>
            <person name="de Groot N.N."/>
        </authorList>
    </citation>
    <scope>NUCLEOTIDE SEQUENCE [LARGE SCALE GENOMIC DNA]</scope>
    <source>
        <strain evidence="3 4">DSM 25383</strain>
    </source>
</reference>
<dbReference type="AlphaFoldDB" id="A0A1H4EF08"/>
<dbReference type="NCBIfam" id="TIGR00566">
    <property type="entry name" value="trpG_papA"/>
    <property type="match status" value="1"/>
</dbReference>
<organism evidence="3 4">
    <name type="scientific">Alistipes timonensis JC136</name>
    <dbReference type="NCBI Taxonomy" id="1033731"/>
    <lineage>
        <taxon>Bacteria</taxon>
        <taxon>Pseudomonadati</taxon>
        <taxon>Bacteroidota</taxon>
        <taxon>Bacteroidia</taxon>
        <taxon>Bacteroidales</taxon>
        <taxon>Rikenellaceae</taxon>
        <taxon>Alistipes</taxon>
    </lineage>
</organism>
<proteinExistence type="predicted"/>
<dbReference type="InterPro" id="IPR050472">
    <property type="entry name" value="Anth_synth/Amidotransfase"/>
</dbReference>
<dbReference type="CDD" id="cd01743">
    <property type="entry name" value="GATase1_Anthranilate_Synthase"/>
    <property type="match status" value="1"/>
</dbReference>
<dbReference type="InterPro" id="IPR017926">
    <property type="entry name" value="GATASE"/>
</dbReference>
<dbReference type="Pfam" id="PF00117">
    <property type="entry name" value="GATase"/>
    <property type="match status" value="1"/>
</dbReference>
<keyword evidence="1" id="KW-0315">Glutamine amidotransferase</keyword>
<dbReference type="Proteomes" id="UP000183253">
    <property type="component" value="Unassembled WGS sequence"/>
</dbReference>
<keyword evidence="4" id="KW-1185">Reference proteome</keyword>
<dbReference type="GO" id="GO:0005829">
    <property type="term" value="C:cytosol"/>
    <property type="evidence" value="ECO:0007669"/>
    <property type="project" value="TreeGrafter"/>
</dbReference>
<dbReference type="RefSeq" id="WP_010265157.1">
    <property type="nucleotide sequence ID" value="NZ_CAEG01000016.1"/>
</dbReference>
<dbReference type="GO" id="GO:0004049">
    <property type="term" value="F:anthranilate synthase activity"/>
    <property type="evidence" value="ECO:0007669"/>
    <property type="project" value="TreeGrafter"/>
</dbReference>
<dbReference type="PRINTS" id="PR00096">
    <property type="entry name" value="GATASE"/>
</dbReference>
<dbReference type="InterPro" id="IPR029062">
    <property type="entry name" value="Class_I_gatase-like"/>
</dbReference>
<dbReference type="PANTHER" id="PTHR43418">
    <property type="entry name" value="MULTIFUNCTIONAL TRYPTOPHAN BIOSYNTHESIS PROTEIN-RELATED"/>
    <property type="match status" value="1"/>
</dbReference>
<dbReference type="PANTHER" id="PTHR43418:SF4">
    <property type="entry name" value="MULTIFUNCTIONAL TRYPTOPHAN BIOSYNTHESIS PROTEIN"/>
    <property type="match status" value="1"/>
</dbReference>
<name>A0A1H4EF08_9BACT</name>
<evidence type="ECO:0000256" key="1">
    <source>
        <dbReference type="ARBA" id="ARBA00022962"/>
    </source>
</evidence>